<sequence length="148" mass="16133">MLNNENINFTAKVVNSARPFEDAIEALISGPDPMTISYTLGYGLESVPELAGLTDIQLSTLNIRTLLLSVSVAKELAFRDAAPIRAVLASSPHDREANRALWDAEDRHGKDFKDRMGVWEGGWFHYADGSDLRVSATGGFPVIAVKTT</sequence>
<gene>
    <name evidence="1" type="ORF">ACELLULO517_15620</name>
</gene>
<dbReference type="Proteomes" id="UP000721844">
    <property type="component" value="Unassembled WGS sequence"/>
</dbReference>
<accession>A0A963Z310</accession>
<dbReference type="EMBL" id="JAESVA010000005">
    <property type="protein sequence ID" value="MCB8881676.1"/>
    <property type="molecule type" value="Genomic_DNA"/>
</dbReference>
<keyword evidence="2" id="KW-1185">Reference proteome</keyword>
<evidence type="ECO:0000313" key="2">
    <source>
        <dbReference type="Proteomes" id="UP000721844"/>
    </source>
</evidence>
<comment type="caution">
    <text evidence="1">The sequence shown here is derived from an EMBL/GenBank/DDBJ whole genome shotgun (WGS) entry which is preliminary data.</text>
</comment>
<reference evidence="1 2" key="1">
    <citation type="journal article" date="2021" name="Microorganisms">
        <title>Acidisoma silvae sp. nov. and Acidisomacellulosilytica sp. nov., Two Acidophilic Bacteria Isolated from Decaying Wood, Hydrolyzing Cellulose and Producing Poly-3-hydroxybutyrate.</title>
        <authorList>
            <person name="Mieszkin S."/>
            <person name="Pouder E."/>
            <person name="Uroz S."/>
            <person name="Simon-Colin C."/>
            <person name="Alain K."/>
        </authorList>
    </citation>
    <scope>NUCLEOTIDE SEQUENCE [LARGE SCALE GENOMIC DNA]</scope>
    <source>
        <strain evidence="1 2">HW T5.17</strain>
    </source>
</reference>
<protein>
    <submittedName>
        <fullName evidence="1">Uncharacterized protein</fullName>
    </submittedName>
</protein>
<proteinExistence type="predicted"/>
<name>A0A963Z310_9PROT</name>
<organism evidence="1 2">
    <name type="scientific">Acidisoma cellulosilyticum</name>
    <dbReference type="NCBI Taxonomy" id="2802395"/>
    <lineage>
        <taxon>Bacteria</taxon>
        <taxon>Pseudomonadati</taxon>
        <taxon>Pseudomonadota</taxon>
        <taxon>Alphaproteobacteria</taxon>
        <taxon>Acetobacterales</taxon>
        <taxon>Acidocellaceae</taxon>
        <taxon>Acidisoma</taxon>
    </lineage>
</organism>
<evidence type="ECO:0000313" key="1">
    <source>
        <dbReference type="EMBL" id="MCB8881676.1"/>
    </source>
</evidence>
<dbReference type="RefSeq" id="WP_227308341.1">
    <property type="nucleotide sequence ID" value="NZ_JAESVA010000005.1"/>
</dbReference>
<dbReference type="AlphaFoldDB" id="A0A963Z310"/>